<name>A0AAD8JVS1_TARER</name>
<gene>
    <name evidence="1" type="ORF">QVD17_37011</name>
</gene>
<dbReference type="AlphaFoldDB" id="A0AAD8JVS1"/>
<protein>
    <submittedName>
        <fullName evidence="1">Uncharacterized protein</fullName>
    </submittedName>
</protein>
<dbReference type="Proteomes" id="UP001229421">
    <property type="component" value="Unassembled WGS sequence"/>
</dbReference>
<evidence type="ECO:0000313" key="1">
    <source>
        <dbReference type="EMBL" id="KAK1410474.1"/>
    </source>
</evidence>
<accession>A0AAD8JVS1</accession>
<dbReference type="EMBL" id="JAUHHV010000010">
    <property type="protein sequence ID" value="KAK1410474.1"/>
    <property type="molecule type" value="Genomic_DNA"/>
</dbReference>
<keyword evidence="2" id="KW-1185">Reference proteome</keyword>
<comment type="caution">
    <text evidence="1">The sequence shown here is derived from an EMBL/GenBank/DDBJ whole genome shotgun (WGS) entry which is preliminary data.</text>
</comment>
<evidence type="ECO:0000313" key="2">
    <source>
        <dbReference type="Proteomes" id="UP001229421"/>
    </source>
</evidence>
<reference evidence="1" key="1">
    <citation type="journal article" date="2023" name="bioRxiv">
        <title>Improved chromosome-level genome assembly for marigold (Tagetes erecta).</title>
        <authorList>
            <person name="Jiang F."/>
            <person name="Yuan L."/>
            <person name="Wang S."/>
            <person name="Wang H."/>
            <person name="Xu D."/>
            <person name="Wang A."/>
            <person name="Fan W."/>
        </authorList>
    </citation>
    <scope>NUCLEOTIDE SEQUENCE</scope>
    <source>
        <strain evidence="1">WSJ</strain>
        <tissue evidence="1">Leaf</tissue>
    </source>
</reference>
<organism evidence="1 2">
    <name type="scientific">Tagetes erecta</name>
    <name type="common">African marigold</name>
    <dbReference type="NCBI Taxonomy" id="13708"/>
    <lineage>
        <taxon>Eukaryota</taxon>
        <taxon>Viridiplantae</taxon>
        <taxon>Streptophyta</taxon>
        <taxon>Embryophyta</taxon>
        <taxon>Tracheophyta</taxon>
        <taxon>Spermatophyta</taxon>
        <taxon>Magnoliopsida</taxon>
        <taxon>eudicotyledons</taxon>
        <taxon>Gunneridae</taxon>
        <taxon>Pentapetalae</taxon>
        <taxon>asterids</taxon>
        <taxon>campanulids</taxon>
        <taxon>Asterales</taxon>
        <taxon>Asteraceae</taxon>
        <taxon>Asteroideae</taxon>
        <taxon>Heliantheae alliance</taxon>
        <taxon>Tageteae</taxon>
        <taxon>Tagetes</taxon>
    </lineage>
</organism>
<sequence length="157" mass="17586">MVSISHSSIQNTSLPFLLHRFIDTTVLLQHHGSAIDTTVPPSHAPPPIYLAVVLKYLRSLICCCCFVSFAAETKSSNCQTLALIADDIVIRSSIRYQALSPINHSSSGKHLSQGNYLPQLVIAYLDHNEHSSETWLYLHNESNVIIHRHLKPRKTFS</sequence>
<proteinExistence type="predicted"/>